<dbReference type="Proteomes" id="UP000838672">
    <property type="component" value="Unassembled WGS sequence"/>
</dbReference>
<dbReference type="EMBL" id="CAKLDI010000002">
    <property type="protein sequence ID" value="CAH0535332.1"/>
    <property type="molecule type" value="Genomic_DNA"/>
</dbReference>
<comment type="caution">
    <text evidence="1">The sequence shown here is derived from an EMBL/GenBank/DDBJ whole genome shotgun (WGS) entry which is preliminary data.</text>
</comment>
<reference evidence="1" key="1">
    <citation type="submission" date="2021-11" db="EMBL/GenBank/DDBJ databases">
        <authorList>
            <person name="Rodrigo-Torres L."/>
            <person name="Arahal R. D."/>
            <person name="Lucena T."/>
        </authorList>
    </citation>
    <scope>NUCLEOTIDE SEQUENCE</scope>
    <source>
        <strain evidence="1">CECT 7929</strain>
    </source>
</reference>
<evidence type="ECO:0000313" key="1">
    <source>
        <dbReference type="EMBL" id="CAH0535332.1"/>
    </source>
</evidence>
<evidence type="ECO:0000313" key="2">
    <source>
        <dbReference type="Proteomes" id="UP000838672"/>
    </source>
</evidence>
<accession>A0ABM8ZXH2</accession>
<keyword evidence="2" id="KW-1185">Reference proteome</keyword>
<name>A0ABM8ZXH2_9VIBR</name>
<gene>
    <name evidence="1" type="ORF">VST7929_02931</name>
</gene>
<sequence length="119" mass="13753">MIEHELLLQYAKDEDDYPVMLYLAKRGVSINWKDSIPDEVLYIPEELFQVVARGFVEKVGLEGYYGKTILTSTEIDLLCCEREVGEFPENFIVIFAIIKHFIDEGCKKVDTHYLAFEGP</sequence>
<organism evidence="1 2">
    <name type="scientific">Vibrio stylophorae</name>
    <dbReference type="NCBI Taxonomy" id="659351"/>
    <lineage>
        <taxon>Bacteria</taxon>
        <taxon>Pseudomonadati</taxon>
        <taxon>Pseudomonadota</taxon>
        <taxon>Gammaproteobacteria</taxon>
        <taxon>Vibrionales</taxon>
        <taxon>Vibrionaceae</taxon>
        <taxon>Vibrio</taxon>
    </lineage>
</organism>
<dbReference type="RefSeq" id="WP_237468174.1">
    <property type="nucleotide sequence ID" value="NZ_CAKLDI010000002.1"/>
</dbReference>
<proteinExistence type="predicted"/>
<protein>
    <submittedName>
        <fullName evidence="1">Uncharacterized protein</fullName>
    </submittedName>
</protein>